<comment type="caution">
    <text evidence="1">The sequence shown here is derived from an EMBL/GenBank/DDBJ whole genome shotgun (WGS) entry which is preliminary data.</text>
</comment>
<evidence type="ECO:0000313" key="1">
    <source>
        <dbReference type="EMBL" id="MBK1646488.1"/>
    </source>
</evidence>
<sequence>METPLVYQDMARWQMLRLLRRICLLHKAELLERLCGRQPDISEMLTTWFSNLTRHLESIIRSSGHRDGREAMAMALFRDAEGCAGAMSPSMGDICKAWHHGLENRIDSLLWNKLSQFFKRKMDELDGFAGGHGTHVLQARRRLEKMVRALRERRAAASGSTKAYRSLAELAADVAVEVRKGGLEKQLPATPSKILEYLYESEAAQAVIEDPWDDTLVLTEITSPETWIQLEQCIERLPPDWRIAVNVSLGLDEEPHFMNEAAFVQHYGVGREAMRKRASKARQQLLDCLLG</sequence>
<gene>
    <name evidence="1" type="ORF">CKO25_17920</name>
</gene>
<dbReference type="RefSeq" id="WP_200389307.1">
    <property type="nucleotide sequence ID" value="NZ_NRSD01000026.1"/>
</dbReference>
<reference evidence="1 2" key="1">
    <citation type="journal article" date="2020" name="Microorganisms">
        <title>Osmotic Adaptation and Compatible Solute Biosynthesis of Phototrophic Bacteria as Revealed from Genome Analyses.</title>
        <authorList>
            <person name="Imhoff J.F."/>
            <person name="Rahn T."/>
            <person name="Kunzel S."/>
            <person name="Keller A."/>
            <person name="Neulinger S.C."/>
        </authorList>
    </citation>
    <scope>NUCLEOTIDE SEQUENCE [LARGE SCALE GENOMIC DNA]</scope>
    <source>
        <strain evidence="1 2">DSM 21303</strain>
    </source>
</reference>
<evidence type="ECO:0000313" key="2">
    <source>
        <dbReference type="Proteomes" id="UP001138802"/>
    </source>
</evidence>
<accession>A0A9X1BAV6</accession>
<dbReference type="Proteomes" id="UP001138802">
    <property type="component" value="Unassembled WGS sequence"/>
</dbReference>
<keyword evidence="2" id="KW-1185">Reference proteome</keyword>
<dbReference type="AlphaFoldDB" id="A0A9X1BAV6"/>
<protein>
    <submittedName>
        <fullName evidence="1">Uncharacterized protein</fullName>
    </submittedName>
</protein>
<organism evidence="1 2">
    <name type="scientific">Thiocapsa imhoffii</name>
    <dbReference type="NCBI Taxonomy" id="382777"/>
    <lineage>
        <taxon>Bacteria</taxon>
        <taxon>Pseudomonadati</taxon>
        <taxon>Pseudomonadota</taxon>
        <taxon>Gammaproteobacteria</taxon>
        <taxon>Chromatiales</taxon>
        <taxon>Chromatiaceae</taxon>
        <taxon>Thiocapsa</taxon>
    </lineage>
</organism>
<name>A0A9X1BAV6_9GAMM</name>
<dbReference type="EMBL" id="NRSD01000026">
    <property type="protein sequence ID" value="MBK1646488.1"/>
    <property type="molecule type" value="Genomic_DNA"/>
</dbReference>
<proteinExistence type="predicted"/>